<reference evidence="1 2" key="1">
    <citation type="submission" date="2015-04" db="EMBL/GenBank/DDBJ databases">
        <title>The complete genome sequence of the hyperthermophilic, obligate iron-reducing archaeon Geoglobus ahangari strain 234T.</title>
        <authorList>
            <person name="Manzella M.P."/>
            <person name="Holmes D.E."/>
            <person name="Rocheleau J.M."/>
            <person name="Chung A."/>
            <person name="Reguera G."/>
            <person name="Kashefi K."/>
        </authorList>
    </citation>
    <scope>NUCLEOTIDE SEQUENCE [LARGE SCALE GENOMIC DNA]</scope>
    <source>
        <strain evidence="1 2">234</strain>
    </source>
</reference>
<evidence type="ECO:0000313" key="1">
    <source>
        <dbReference type="EMBL" id="AKG90856.1"/>
    </source>
</evidence>
<dbReference type="STRING" id="113653.GAH_01867"/>
<accession>A0A0F7DBC6</accession>
<dbReference type="KEGG" id="gah:GAH_01867"/>
<dbReference type="Proteomes" id="UP000034723">
    <property type="component" value="Chromosome"/>
</dbReference>
<dbReference type="HOGENOM" id="CLU_1485832_0_0_2"/>
<name>A0A0F7DBC6_9EURY</name>
<protein>
    <recommendedName>
        <fullName evidence="3">CRISPR-associated exonuclease Cas4</fullName>
    </recommendedName>
</protein>
<dbReference type="InParanoid" id="A0A0F7DBC6"/>
<sequence>MRFIASWVFKCPYWVYLKNKYPEYDGISRESVKRGREAEIKFREVLEERNVKFAYQKWLTLKTRYFTIVGKADFLTSDAVYEVKSVRRFREPSRNWVGQVNLYMAMSGRRKGVIVQYDGQGFEEHSLRFSRSLLDESISYFQDLYSGKFTRDYTQCSHCSYSFICLK</sequence>
<gene>
    <name evidence="1" type="ORF">GAH_01867</name>
</gene>
<dbReference type="OrthoDB" id="10444at2157"/>
<dbReference type="RefSeq" id="WP_048096322.1">
    <property type="nucleotide sequence ID" value="NZ_CP011267.1"/>
</dbReference>
<dbReference type="Gene3D" id="3.90.320.10">
    <property type="match status" value="1"/>
</dbReference>
<dbReference type="AlphaFoldDB" id="A0A0F7DBC6"/>
<dbReference type="InterPro" id="IPR011604">
    <property type="entry name" value="PDDEXK-like_dom_sf"/>
</dbReference>
<keyword evidence="2" id="KW-1185">Reference proteome</keyword>
<proteinExistence type="predicted"/>
<evidence type="ECO:0008006" key="3">
    <source>
        <dbReference type="Google" id="ProtNLM"/>
    </source>
</evidence>
<organism evidence="1 2">
    <name type="scientific">Geoglobus ahangari</name>
    <dbReference type="NCBI Taxonomy" id="113653"/>
    <lineage>
        <taxon>Archaea</taxon>
        <taxon>Methanobacteriati</taxon>
        <taxon>Methanobacteriota</taxon>
        <taxon>Archaeoglobi</taxon>
        <taxon>Archaeoglobales</taxon>
        <taxon>Archaeoglobaceae</taxon>
        <taxon>Geoglobus</taxon>
    </lineage>
</organism>
<dbReference type="GeneID" id="24804434"/>
<dbReference type="EMBL" id="CP011267">
    <property type="protein sequence ID" value="AKG90856.1"/>
    <property type="molecule type" value="Genomic_DNA"/>
</dbReference>
<evidence type="ECO:0000313" key="2">
    <source>
        <dbReference type="Proteomes" id="UP000034723"/>
    </source>
</evidence>